<proteinExistence type="predicted"/>
<keyword evidence="2" id="KW-1185">Reference proteome</keyword>
<dbReference type="RefSeq" id="WP_244754953.1">
    <property type="nucleotide sequence ID" value="NZ_CP095074.1"/>
</dbReference>
<dbReference type="EMBL" id="CP095074">
    <property type="protein sequence ID" value="UOQ95100.1"/>
    <property type="molecule type" value="Genomic_DNA"/>
</dbReference>
<name>A0ABY4H4S5_9BACI</name>
<dbReference type="Proteomes" id="UP000831880">
    <property type="component" value="Chromosome"/>
</dbReference>
<sequence length="71" mass="8148">MNGLLNRSAGKKQQLEMIYLDSKGVMSQRIIRVLNVSENDLLAYCYTRRKGRTFKKENILSVGPVWKKMGA</sequence>
<evidence type="ECO:0008006" key="3">
    <source>
        <dbReference type="Google" id="ProtNLM"/>
    </source>
</evidence>
<evidence type="ECO:0000313" key="1">
    <source>
        <dbReference type="EMBL" id="UOQ95100.1"/>
    </source>
</evidence>
<accession>A0ABY4H4S5</accession>
<protein>
    <recommendedName>
        <fullName evidence="3">WYL domain-containing protein</fullName>
    </recommendedName>
</protein>
<organism evidence="1 2">
    <name type="scientific">Halobacillus shinanisalinarum</name>
    <dbReference type="NCBI Taxonomy" id="2932258"/>
    <lineage>
        <taxon>Bacteria</taxon>
        <taxon>Bacillati</taxon>
        <taxon>Bacillota</taxon>
        <taxon>Bacilli</taxon>
        <taxon>Bacillales</taxon>
        <taxon>Bacillaceae</taxon>
        <taxon>Halobacillus</taxon>
    </lineage>
</organism>
<reference evidence="1 2" key="1">
    <citation type="submission" date="2022-04" db="EMBL/GenBank/DDBJ databases">
        <title>Halobacillus sp. isolated from saltern.</title>
        <authorList>
            <person name="Won M."/>
            <person name="Lee C.-M."/>
            <person name="Woen H.-Y."/>
            <person name="Kwon S.-W."/>
        </authorList>
    </citation>
    <scope>NUCLEOTIDE SEQUENCE [LARGE SCALE GENOMIC DNA]</scope>
    <source>
        <strain evidence="1 2">SSTM10-2</strain>
    </source>
</reference>
<gene>
    <name evidence="1" type="ORF">MUO14_09300</name>
</gene>
<evidence type="ECO:0000313" key="2">
    <source>
        <dbReference type="Proteomes" id="UP000831880"/>
    </source>
</evidence>